<keyword evidence="9 14" id="KW-0460">Magnesium</keyword>
<dbReference type="InterPro" id="IPR011335">
    <property type="entry name" value="Restrct_endonuc-II-like"/>
</dbReference>
<keyword evidence="13" id="KW-0469">Meiosis</keyword>
<dbReference type="InterPro" id="IPR027421">
    <property type="entry name" value="DNA_pol_lamdba_lyase_dom_sf"/>
</dbReference>
<keyword evidence="4 14" id="KW-0540">Nuclease</keyword>
<dbReference type="SUPFAM" id="SSF52980">
    <property type="entry name" value="Restriction endonuclease-like"/>
    <property type="match status" value="1"/>
</dbReference>
<evidence type="ECO:0000256" key="10">
    <source>
        <dbReference type="ARBA" id="ARBA00023172"/>
    </source>
</evidence>
<evidence type="ECO:0000256" key="13">
    <source>
        <dbReference type="ARBA" id="ARBA00023254"/>
    </source>
</evidence>
<keyword evidence="7 14" id="KW-0227">DNA damage</keyword>
<dbReference type="GO" id="GO:0006308">
    <property type="term" value="P:DNA catabolic process"/>
    <property type="evidence" value="ECO:0007669"/>
    <property type="project" value="UniProtKB-UniRule"/>
</dbReference>
<evidence type="ECO:0000256" key="6">
    <source>
        <dbReference type="ARBA" id="ARBA00022759"/>
    </source>
</evidence>
<dbReference type="GO" id="GO:0006629">
    <property type="term" value="P:lipid metabolic process"/>
    <property type="evidence" value="ECO:0007669"/>
    <property type="project" value="InterPro"/>
</dbReference>
<feature type="region of interest" description="Disordered" evidence="15">
    <location>
        <begin position="937"/>
        <end position="1008"/>
    </location>
</feature>
<dbReference type="Gene3D" id="3.40.50.10130">
    <property type="match status" value="1"/>
</dbReference>
<dbReference type="Gene3D" id="1.10.150.670">
    <property type="entry name" value="Crossover junction endonuclease EME1, DNA-binding domain"/>
    <property type="match status" value="1"/>
</dbReference>
<feature type="region of interest" description="Disordered" evidence="15">
    <location>
        <begin position="229"/>
        <end position="260"/>
    </location>
</feature>
<feature type="region of interest" description="Disordered" evidence="15">
    <location>
        <begin position="1"/>
        <end position="33"/>
    </location>
</feature>
<dbReference type="GO" id="GO:0046872">
    <property type="term" value="F:metal ion binding"/>
    <property type="evidence" value="ECO:0007669"/>
    <property type="project" value="UniProtKB-UniRule"/>
</dbReference>
<dbReference type="Gene3D" id="1.10.150.110">
    <property type="entry name" value="DNA polymerase beta, N-terminal domain-like"/>
    <property type="match status" value="1"/>
</dbReference>
<evidence type="ECO:0000256" key="7">
    <source>
        <dbReference type="ARBA" id="ARBA00022763"/>
    </source>
</evidence>
<accession>A0A420Y2N6</accession>
<feature type="compositionally biased region" description="Polar residues" evidence="15">
    <location>
        <begin position="944"/>
        <end position="956"/>
    </location>
</feature>
<dbReference type="OrthoDB" id="6130531at2759"/>
<feature type="transmembrane region" description="Helical" evidence="16">
    <location>
        <begin position="486"/>
        <end position="505"/>
    </location>
</feature>
<dbReference type="Gene3D" id="3.40.50.1820">
    <property type="entry name" value="alpha/beta hydrolase"/>
    <property type="match status" value="1"/>
</dbReference>
<evidence type="ECO:0000259" key="17">
    <source>
        <dbReference type="SMART" id="SM00891"/>
    </source>
</evidence>
<dbReference type="GO" id="GO:0000712">
    <property type="term" value="P:resolution of meiotic recombination intermediates"/>
    <property type="evidence" value="ECO:0007669"/>
    <property type="project" value="UniProtKB-ARBA"/>
</dbReference>
<dbReference type="EC" id="3.1.22.-" evidence="14"/>
<dbReference type="SUPFAM" id="SSF47802">
    <property type="entry name" value="DNA polymerase beta, N-terminal domain-like"/>
    <property type="match status" value="1"/>
</dbReference>
<keyword evidence="16" id="KW-1133">Transmembrane helix</keyword>
<keyword evidence="11 14" id="KW-0234">DNA repair</keyword>
<dbReference type="InterPro" id="IPR006693">
    <property type="entry name" value="AB_hydrolase_lipase"/>
</dbReference>
<dbReference type="FunFam" id="3.40.50.1820:FF:000193">
    <property type="entry name" value="Ab-hydrolase associated lipase"/>
    <property type="match status" value="1"/>
</dbReference>
<dbReference type="PANTHER" id="PTHR13451:SF0">
    <property type="entry name" value="CROSSOVER JUNCTION ENDONUCLEASE MUS81"/>
    <property type="match status" value="1"/>
</dbReference>
<dbReference type="InterPro" id="IPR047416">
    <property type="entry name" value="XPF_nuclease_Mus81"/>
</dbReference>
<dbReference type="GO" id="GO:0048476">
    <property type="term" value="C:Holliday junction resolvase complex"/>
    <property type="evidence" value="ECO:0007669"/>
    <property type="project" value="UniProtKB-UniRule"/>
</dbReference>
<proteinExistence type="inferred from homology"/>
<comment type="subunit">
    <text evidence="14">Interacts with EME1.</text>
</comment>
<dbReference type="Pfam" id="PF14716">
    <property type="entry name" value="HHH_8"/>
    <property type="match status" value="1"/>
</dbReference>
<feature type="transmembrane region" description="Helical" evidence="16">
    <location>
        <begin position="170"/>
        <end position="196"/>
    </location>
</feature>
<dbReference type="STRING" id="177199.A0A420Y2N6"/>
<evidence type="ECO:0000313" key="18">
    <source>
        <dbReference type="EMBL" id="RKU42129.1"/>
    </source>
</evidence>
<dbReference type="PANTHER" id="PTHR13451">
    <property type="entry name" value="CLASS II CROSSOVER JUNCTION ENDONUCLEASE MUS81"/>
    <property type="match status" value="1"/>
</dbReference>
<protein>
    <recommendedName>
        <fullName evidence="14">Crossover junction endonuclease MUS81</fullName>
        <ecNumber evidence="14">3.1.22.-</ecNumber>
    </recommendedName>
</protein>
<dbReference type="InterPro" id="IPR047417">
    <property type="entry name" value="WHD_MUS81"/>
</dbReference>
<dbReference type="InterPro" id="IPR010996">
    <property type="entry name" value="HHH_MUS81"/>
</dbReference>
<keyword evidence="10 14" id="KW-0233">DNA recombination</keyword>
<reference evidence="18 19" key="1">
    <citation type="submission" date="2018-08" db="EMBL/GenBank/DDBJ databases">
        <title>Draft genome of the lignicolous fungus Coniochaeta pulveracea.</title>
        <authorList>
            <person name="Borstlap C.J."/>
            <person name="De Witt R.N."/>
            <person name="Botha A."/>
            <person name="Volschenk H."/>
        </authorList>
    </citation>
    <scope>NUCLEOTIDE SEQUENCE [LARGE SCALE GENOMIC DNA]</scope>
    <source>
        <strain evidence="18 19">CAB683</strain>
    </source>
</reference>
<keyword evidence="8 14" id="KW-0378">Hydrolase</keyword>
<sequence>MTADEPYIPSGDGANRRDLSPIPSTTSNSSAVLGRSAVEFAKQAEKLSHRKPEEEDSAEVAVEAVFVTDHDPVIVTTEGNRLPGVPLEEAHKLNILKEDLENGEDGVREYIAEHHPEDGDGNKPSPSERNIQKSARGSLARAMPPSHTNPLFPPLPLYGPPTLVRDLQVILFQFTSFFLSLAFLMVIVLGAIFTSIKPASERLWLRVTGRDPDANRPFYKEEMRRKQTRKQLERDWKRRKTQRVAEKSMDDDDSGYVPTEGGRDPIKCDIGYYARRVGLDVEAFQVQTEDGFIIDLWHVYDPTEYDPLPASERAHRGPEIFRDETRPPRKSRSSQKKRFPVLLMHGLLQSAGAYAVNDDESLAFYLTKAGYDVWLGNNRCGFNPRHILLSPSDPRHWCWNIRQMGVFDLPALTSRVRYETGFDKIGLVAHSQGTTQTFVALAKEQRPDLGEKLTVFCALAPAAYAGPLIGKMYFKFMKVITPAMFRFMFGIHAFIPVMMTMHRILPPRLYGKLGYLVFSFLFDWTDTRWDRGLRDRMFQFAPVHVSAESMRWWLGRECFAKHKCILATKEEWRAEEQEDTARPDREGDVLARVDLDAKGPAEVERSEWLADEKRRHRPRGSRAWYDEHAPPFALWVCGKDDLVDGQKLLRRFERGHEPHVDIVHKKVIDGYEHLDVIWAMDAVQQVFEEVKEVLWKTCNVRDACRTPVGLQWIKEKYEWASTKSLKSASVYRKAWKSLEACPIEFRHPAQLEQLQGWGPKLCGEMTKKLQEHCDANGLPMPSKIPLKRAARNALNGGNGEETEDSSSAPAKKPRAKKPYVPAYRSGAYAILLVLASLDEEADTGMTKADLIDAAQPHCDSSFTAPSDATKFYTAWASMKTLQTKELVYERGRPTRRYALTDEGWDVAKRVREVAELREAGGDTALAAAANRGISVRAESVPGPGSTTAARQGQGRTLGSFAAPGGDDDDDVFIVDGPTSRPVTKPQRNDNEREVPDFSNVVPGSQHEVDTSIPNFKPIRLEPGTFEVYLVLDNREVRTKKDRDYIQEQLLQLGVKHMVRSLTVGDVNWVAKCRDPTFLPSRGCEGDELVLDYVLERKRLDDLIMSLKDGRFHEQKFRLRKSGIQNVIYAVEEITISDSHKSNFGESIFSACASIQVVNGYFLKQTKTLDETIKYLGRMTKLLKELYESRTLSVIPTPVLTGGNYLPLLKHLRETKPSDSWHITYPAFASLASKSEMMTLRDVFLKMLMCIKGVTGEKAIEIQKKWKTPYNFVKAFEACGDGEQGKKRKREMVAKELSYLVARKKIDSATTRRIAEVWGDAE</sequence>
<evidence type="ECO:0000256" key="14">
    <source>
        <dbReference type="RuleBase" id="RU369042"/>
    </source>
</evidence>
<dbReference type="GO" id="GO:0048257">
    <property type="term" value="F:3'-flap endonuclease activity"/>
    <property type="evidence" value="ECO:0007669"/>
    <property type="project" value="TreeGrafter"/>
</dbReference>
<feature type="compositionally biased region" description="Basic and acidic residues" evidence="15">
    <location>
        <begin position="312"/>
        <end position="327"/>
    </location>
</feature>
<dbReference type="SUPFAM" id="SSF53474">
    <property type="entry name" value="alpha/beta-Hydrolases"/>
    <property type="match status" value="1"/>
</dbReference>
<dbReference type="Pfam" id="PF04083">
    <property type="entry name" value="Abhydro_lipase"/>
    <property type="match status" value="1"/>
</dbReference>
<dbReference type="GO" id="GO:0003677">
    <property type="term" value="F:DNA binding"/>
    <property type="evidence" value="ECO:0007669"/>
    <property type="project" value="UniProtKB-UniRule"/>
</dbReference>
<evidence type="ECO:0000256" key="4">
    <source>
        <dbReference type="ARBA" id="ARBA00022722"/>
    </source>
</evidence>
<feature type="region of interest" description="Disordered" evidence="15">
    <location>
        <begin position="793"/>
        <end position="817"/>
    </location>
</feature>
<comment type="similarity">
    <text evidence="3 14">Belongs to the XPF family.</text>
</comment>
<comment type="function">
    <text evidence="14">Interacts with EME1 to form a DNA structure-specific endonuclease with substrate preference for branched DNA structures with a 5'-end at the branch nick. Typical substrates include 3'-flap structures, D-loops, replication forks and nicked Holliday junctions. May be required in mitosis for the processing of stalled or collapsed replication fork intermediates. May be required in meiosis for the repair of meiosis-specific double strand breaks subsequent to single-end invasion (SEI).</text>
</comment>
<evidence type="ECO:0000256" key="12">
    <source>
        <dbReference type="ARBA" id="ARBA00023242"/>
    </source>
</evidence>
<keyword evidence="5 14" id="KW-0479">Metal-binding</keyword>
<evidence type="ECO:0000256" key="3">
    <source>
        <dbReference type="ARBA" id="ARBA00010015"/>
    </source>
</evidence>
<dbReference type="Gene3D" id="1.10.10.10">
    <property type="entry name" value="Winged helix-like DNA-binding domain superfamily/Winged helix DNA-binding domain"/>
    <property type="match status" value="1"/>
</dbReference>
<organism evidence="18 19">
    <name type="scientific">Coniochaeta pulveracea</name>
    <dbReference type="NCBI Taxonomy" id="177199"/>
    <lineage>
        <taxon>Eukaryota</taxon>
        <taxon>Fungi</taxon>
        <taxon>Dikarya</taxon>
        <taxon>Ascomycota</taxon>
        <taxon>Pezizomycotina</taxon>
        <taxon>Sordariomycetes</taxon>
        <taxon>Sordariomycetidae</taxon>
        <taxon>Coniochaetales</taxon>
        <taxon>Coniochaetaceae</taxon>
        <taxon>Coniochaeta</taxon>
    </lineage>
</organism>
<dbReference type="InterPro" id="IPR042530">
    <property type="entry name" value="EME1/EME2_C"/>
</dbReference>
<keyword evidence="16" id="KW-0472">Membrane</keyword>
<dbReference type="FunFam" id="1.10.10.10:FF:000307">
    <property type="entry name" value="Crossover junction endonuclease MUS81"/>
    <property type="match status" value="1"/>
</dbReference>
<feature type="domain" description="ERCC4" evidence="17">
    <location>
        <begin position="1028"/>
        <end position="1134"/>
    </location>
</feature>
<evidence type="ECO:0000256" key="2">
    <source>
        <dbReference type="ARBA" id="ARBA00004123"/>
    </source>
</evidence>
<keyword evidence="12 14" id="KW-0539">Nucleus</keyword>
<feature type="region of interest" description="Disordered" evidence="15">
    <location>
        <begin position="114"/>
        <end position="153"/>
    </location>
</feature>
<evidence type="ECO:0000256" key="16">
    <source>
        <dbReference type="SAM" id="Phobius"/>
    </source>
</evidence>
<evidence type="ECO:0000256" key="15">
    <source>
        <dbReference type="SAM" id="MobiDB-lite"/>
    </source>
</evidence>
<dbReference type="Pfam" id="PF21136">
    <property type="entry name" value="WHD_MUS81"/>
    <property type="match status" value="1"/>
</dbReference>
<dbReference type="Pfam" id="PF02732">
    <property type="entry name" value="ERCC4"/>
    <property type="match status" value="1"/>
</dbReference>
<dbReference type="Proteomes" id="UP000275385">
    <property type="component" value="Unassembled WGS sequence"/>
</dbReference>
<feature type="compositionally biased region" description="Polar residues" evidence="15">
    <location>
        <begin position="22"/>
        <end position="31"/>
    </location>
</feature>
<feature type="compositionally biased region" description="Basic and acidic residues" evidence="15">
    <location>
        <begin position="986"/>
        <end position="995"/>
    </location>
</feature>
<comment type="caution">
    <text evidence="18">The sequence shown here is derived from an EMBL/GenBank/DDBJ whole genome shotgun (WGS) entry which is preliminary data.</text>
</comment>
<dbReference type="FunFam" id="3.40.50.10130:FF:000003">
    <property type="entry name" value="Crossover junction endonuclease MUS81"/>
    <property type="match status" value="1"/>
</dbReference>
<comment type="subcellular location">
    <subcellularLocation>
        <location evidence="2 14">Nucleus</location>
    </subcellularLocation>
</comment>
<dbReference type="EMBL" id="QVQW01000061">
    <property type="protein sequence ID" value="RKU42129.1"/>
    <property type="molecule type" value="Genomic_DNA"/>
</dbReference>
<dbReference type="InterPro" id="IPR029058">
    <property type="entry name" value="AB_hydrolase_fold"/>
</dbReference>
<dbReference type="GO" id="GO:0005634">
    <property type="term" value="C:nucleus"/>
    <property type="evidence" value="ECO:0007669"/>
    <property type="project" value="UniProtKB-SubCell"/>
</dbReference>
<evidence type="ECO:0000256" key="8">
    <source>
        <dbReference type="ARBA" id="ARBA00022801"/>
    </source>
</evidence>
<dbReference type="GO" id="GO:0031573">
    <property type="term" value="P:mitotic intra-S DNA damage checkpoint signaling"/>
    <property type="evidence" value="ECO:0007669"/>
    <property type="project" value="TreeGrafter"/>
</dbReference>
<evidence type="ECO:0000256" key="5">
    <source>
        <dbReference type="ARBA" id="ARBA00022723"/>
    </source>
</evidence>
<dbReference type="CDD" id="cd21036">
    <property type="entry name" value="WH_MUS81"/>
    <property type="match status" value="1"/>
</dbReference>
<name>A0A420Y2N6_9PEZI</name>
<evidence type="ECO:0000256" key="11">
    <source>
        <dbReference type="ARBA" id="ARBA00023204"/>
    </source>
</evidence>
<dbReference type="InterPro" id="IPR033309">
    <property type="entry name" value="Mus81"/>
</dbReference>
<dbReference type="InterPro" id="IPR036388">
    <property type="entry name" value="WH-like_DNA-bd_sf"/>
</dbReference>
<comment type="cofactor">
    <cofactor evidence="1 14">
        <name>Mg(2+)</name>
        <dbReference type="ChEBI" id="CHEBI:18420"/>
    </cofactor>
</comment>
<dbReference type="GO" id="GO:0000727">
    <property type="term" value="P:double-strand break repair via break-induced replication"/>
    <property type="evidence" value="ECO:0007669"/>
    <property type="project" value="UniProtKB-UniRule"/>
</dbReference>
<dbReference type="GO" id="GO:0008821">
    <property type="term" value="F:crossover junction DNA endonuclease activity"/>
    <property type="evidence" value="ECO:0007669"/>
    <property type="project" value="UniProtKB-UniRule"/>
</dbReference>
<keyword evidence="16" id="KW-0812">Transmembrane</keyword>
<feature type="region of interest" description="Disordered" evidence="15">
    <location>
        <begin position="309"/>
        <end position="336"/>
    </location>
</feature>
<keyword evidence="6 14" id="KW-0255">Endonuclease</keyword>
<evidence type="ECO:0000313" key="19">
    <source>
        <dbReference type="Proteomes" id="UP000275385"/>
    </source>
</evidence>
<evidence type="ECO:0000256" key="9">
    <source>
        <dbReference type="ARBA" id="ARBA00022842"/>
    </source>
</evidence>
<dbReference type="CDD" id="cd20074">
    <property type="entry name" value="XPF_nuclease_Mus81"/>
    <property type="match status" value="1"/>
</dbReference>
<dbReference type="InterPro" id="IPR006166">
    <property type="entry name" value="ERCC4_domain"/>
</dbReference>
<gene>
    <name evidence="18" type="ORF">DL546_004257</name>
</gene>
<feature type="compositionally biased region" description="Polar residues" evidence="15">
    <location>
        <begin position="124"/>
        <end position="135"/>
    </location>
</feature>
<evidence type="ECO:0000256" key="1">
    <source>
        <dbReference type="ARBA" id="ARBA00001946"/>
    </source>
</evidence>
<dbReference type="SMART" id="SM00891">
    <property type="entry name" value="ERCC4"/>
    <property type="match status" value="1"/>
</dbReference>
<keyword evidence="19" id="KW-1185">Reference proteome</keyword>